<dbReference type="EMBL" id="BMAV01027161">
    <property type="protein sequence ID" value="GFS56849.1"/>
    <property type="molecule type" value="Genomic_DNA"/>
</dbReference>
<dbReference type="PROSITE" id="PS51257">
    <property type="entry name" value="PROKAR_LIPOPROTEIN"/>
    <property type="match status" value="1"/>
</dbReference>
<gene>
    <name evidence="1" type="ORF">TNIN_149351</name>
</gene>
<dbReference type="AlphaFoldDB" id="A0A8X6JC09"/>
<accession>A0A8X6JC09</accession>
<proteinExistence type="predicted"/>
<dbReference type="Proteomes" id="UP000886998">
    <property type="component" value="Unassembled WGS sequence"/>
</dbReference>
<name>A0A8X6JC09_9ARAC</name>
<keyword evidence="2" id="KW-1185">Reference proteome</keyword>
<sequence>MPKISSFPNSSTFQACCLSLSNLLPSSNKHVGLCTHNDKECQNKVLLSPLPTQPDMTPPHLSESYRSQWSFLSVVAFAYSPKMPQNRKRKKLFPPFCPVFAYVQSIERDIY</sequence>
<reference evidence="1" key="1">
    <citation type="submission" date="2020-08" db="EMBL/GenBank/DDBJ databases">
        <title>Multicomponent nature underlies the extraordinary mechanical properties of spider dragline silk.</title>
        <authorList>
            <person name="Kono N."/>
            <person name="Nakamura H."/>
            <person name="Mori M."/>
            <person name="Yoshida Y."/>
            <person name="Ohtoshi R."/>
            <person name="Malay A.D."/>
            <person name="Moran D.A.P."/>
            <person name="Tomita M."/>
            <person name="Numata K."/>
            <person name="Arakawa K."/>
        </authorList>
    </citation>
    <scope>NUCLEOTIDE SEQUENCE</scope>
</reference>
<organism evidence="1 2">
    <name type="scientific">Trichonephila inaurata madagascariensis</name>
    <dbReference type="NCBI Taxonomy" id="2747483"/>
    <lineage>
        <taxon>Eukaryota</taxon>
        <taxon>Metazoa</taxon>
        <taxon>Ecdysozoa</taxon>
        <taxon>Arthropoda</taxon>
        <taxon>Chelicerata</taxon>
        <taxon>Arachnida</taxon>
        <taxon>Araneae</taxon>
        <taxon>Araneomorphae</taxon>
        <taxon>Entelegynae</taxon>
        <taxon>Araneoidea</taxon>
        <taxon>Nephilidae</taxon>
        <taxon>Trichonephila</taxon>
        <taxon>Trichonephila inaurata</taxon>
    </lineage>
</organism>
<evidence type="ECO:0000313" key="2">
    <source>
        <dbReference type="Proteomes" id="UP000886998"/>
    </source>
</evidence>
<comment type="caution">
    <text evidence="1">The sequence shown here is derived from an EMBL/GenBank/DDBJ whole genome shotgun (WGS) entry which is preliminary data.</text>
</comment>
<protein>
    <submittedName>
        <fullName evidence="1">Uncharacterized protein</fullName>
    </submittedName>
</protein>
<evidence type="ECO:0000313" key="1">
    <source>
        <dbReference type="EMBL" id="GFS56849.1"/>
    </source>
</evidence>